<dbReference type="Proteomes" id="UP000504637">
    <property type="component" value="Unplaced"/>
</dbReference>
<dbReference type="GO" id="GO:0000978">
    <property type="term" value="F:RNA polymerase II cis-regulatory region sequence-specific DNA binding"/>
    <property type="evidence" value="ECO:0007669"/>
    <property type="project" value="TreeGrafter"/>
</dbReference>
<keyword evidence="9" id="KW-1185">Reference proteome</keyword>
<feature type="DNA-binding region" description="TEA" evidence="6">
    <location>
        <begin position="236"/>
        <end position="310"/>
    </location>
</feature>
<dbReference type="SMART" id="SM00426">
    <property type="entry name" value="TEA"/>
    <property type="match status" value="1"/>
</dbReference>
<feature type="region of interest" description="Disordered" evidence="7">
    <location>
        <begin position="139"/>
        <end position="183"/>
    </location>
</feature>
<keyword evidence="4" id="KW-0804">Transcription</keyword>
<dbReference type="GO" id="GO:0000981">
    <property type="term" value="F:DNA-binding transcription factor activity, RNA polymerase II-specific"/>
    <property type="evidence" value="ECO:0007669"/>
    <property type="project" value="TreeGrafter"/>
</dbReference>
<evidence type="ECO:0000313" key="10">
    <source>
        <dbReference type="RefSeq" id="XP_033462265.1"/>
    </source>
</evidence>
<evidence type="ECO:0000256" key="2">
    <source>
        <dbReference type="ARBA" id="ARBA00008421"/>
    </source>
</evidence>
<dbReference type="InterPro" id="IPR000818">
    <property type="entry name" value="TEA/ATTS_dom"/>
</dbReference>
<dbReference type="AlphaFoldDB" id="A0A6J3MC88"/>
<protein>
    <recommendedName>
        <fullName evidence="8">TEA domain-containing protein</fullName>
    </recommendedName>
</protein>
<keyword evidence="3" id="KW-0805">Transcription regulation</keyword>
<dbReference type="InterPro" id="IPR050937">
    <property type="entry name" value="TEC1_TEAD_TF"/>
</dbReference>
<dbReference type="GO" id="GO:0005634">
    <property type="term" value="C:nucleus"/>
    <property type="evidence" value="ECO:0007669"/>
    <property type="project" value="UniProtKB-SubCell"/>
</dbReference>
<organism evidence="10">
    <name type="scientific">Dissoconium aciculare CBS 342.82</name>
    <dbReference type="NCBI Taxonomy" id="1314786"/>
    <lineage>
        <taxon>Eukaryota</taxon>
        <taxon>Fungi</taxon>
        <taxon>Dikarya</taxon>
        <taxon>Ascomycota</taxon>
        <taxon>Pezizomycotina</taxon>
        <taxon>Dothideomycetes</taxon>
        <taxon>Dothideomycetidae</taxon>
        <taxon>Mycosphaerellales</taxon>
        <taxon>Dissoconiaceae</taxon>
        <taxon>Dissoconium</taxon>
    </lineage>
</organism>
<dbReference type="PANTHER" id="PTHR11834:SF0">
    <property type="entry name" value="PROTEIN SCALLOPED"/>
    <property type="match status" value="1"/>
</dbReference>
<feature type="domain" description="TEA" evidence="8">
    <location>
        <begin position="236"/>
        <end position="310"/>
    </location>
</feature>
<accession>A0A6J3MC88</accession>
<dbReference type="GO" id="GO:0005667">
    <property type="term" value="C:transcription regulator complex"/>
    <property type="evidence" value="ECO:0007669"/>
    <property type="project" value="TreeGrafter"/>
</dbReference>
<evidence type="ECO:0000259" key="8">
    <source>
        <dbReference type="PROSITE" id="PS51088"/>
    </source>
</evidence>
<dbReference type="Pfam" id="PF01285">
    <property type="entry name" value="TEA"/>
    <property type="match status" value="1"/>
</dbReference>
<evidence type="ECO:0000256" key="7">
    <source>
        <dbReference type="SAM" id="MobiDB-lite"/>
    </source>
</evidence>
<dbReference type="Gene3D" id="6.10.20.40">
    <property type="entry name" value="TEA/ATTS domain"/>
    <property type="match status" value="1"/>
</dbReference>
<dbReference type="PANTHER" id="PTHR11834">
    <property type="entry name" value="TRANSCRIPTIONAL ENHANCER FACTOR TEF RELATED"/>
    <property type="match status" value="1"/>
</dbReference>
<gene>
    <name evidence="10" type="ORF">K489DRAFT_368415</name>
</gene>
<evidence type="ECO:0000256" key="6">
    <source>
        <dbReference type="PROSITE-ProRule" id="PRU00505"/>
    </source>
</evidence>
<reference evidence="10" key="3">
    <citation type="submission" date="2025-08" db="UniProtKB">
        <authorList>
            <consortium name="RefSeq"/>
        </authorList>
    </citation>
    <scope>IDENTIFICATION</scope>
    <source>
        <strain evidence="10">CBS 342.82</strain>
    </source>
</reference>
<reference evidence="10" key="1">
    <citation type="submission" date="2020-01" db="EMBL/GenBank/DDBJ databases">
        <authorList>
            <consortium name="DOE Joint Genome Institute"/>
            <person name="Haridas S."/>
            <person name="Albert R."/>
            <person name="Binder M."/>
            <person name="Bloem J."/>
            <person name="Labutti K."/>
            <person name="Salamov A."/>
            <person name="Andreopoulos B."/>
            <person name="Baker S.E."/>
            <person name="Barry K."/>
            <person name="Bills G."/>
            <person name="Bluhm B.H."/>
            <person name="Cannon C."/>
            <person name="Castanera R."/>
            <person name="Culley D.E."/>
            <person name="Daum C."/>
            <person name="Ezra D."/>
            <person name="Gonzalez J.B."/>
            <person name="Henrissat B."/>
            <person name="Kuo A."/>
            <person name="Liang C."/>
            <person name="Lipzen A."/>
            <person name="Lutzoni F."/>
            <person name="Magnuson J."/>
            <person name="Mondo S."/>
            <person name="Nolan M."/>
            <person name="Ohm R."/>
            <person name="Pangilinan J."/>
            <person name="Park H.-J."/>
            <person name="Ramirez L."/>
            <person name="Alfaro M."/>
            <person name="Sun H."/>
            <person name="Tritt A."/>
            <person name="Yoshinaga Y."/>
            <person name="Zwiers L.-H."/>
            <person name="Turgeon B.G."/>
            <person name="Goodwin S.B."/>
            <person name="Spatafora J.W."/>
            <person name="Crous P.W."/>
            <person name="Grigoriev I.V."/>
        </authorList>
    </citation>
    <scope>NUCLEOTIDE SEQUENCE</scope>
    <source>
        <strain evidence="10">CBS 342.82</strain>
    </source>
</reference>
<dbReference type="RefSeq" id="XP_033462265.1">
    <property type="nucleotide sequence ID" value="XM_033602947.1"/>
</dbReference>
<evidence type="ECO:0000313" key="9">
    <source>
        <dbReference type="Proteomes" id="UP000504637"/>
    </source>
</evidence>
<evidence type="ECO:0000256" key="4">
    <source>
        <dbReference type="ARBA" id="ARBA00023163"/>
    </source>
</evidence>
<dbReference type="PRINTS" id="PR00065">
    <property type="entry name" value="TEADOMAIN"/>
</dbReference>
<evidence type="ECO:0000256" key="3">
    <source>
        <dbReference type="ARBA" id="ARBA00023015"/>
    </source>
</evidence>
<dbReference type="PROSITE" id="PS51088">
    <property type="entry name" value="TEA_2"/>
    <property type="match status" value="1"/>
</dbReference>
<dbReference type="GeneID" id="54360747"/>
<dbReference type="OrthoDB" id="10006572at2759"/>
<proteinExistence type="inferred from homology"/>
<comment type="subcellular location">
    <subcellularLocation>
        <location evidence="1">Nucleus</location>
    </subcellularLocation>
</comment>
<feature type="compositionally biased region" description="Basic residues" evidence="7">
    <location>
        <begin position="150"/>
        <end position="159"/>
    </location>
</feature>
<evidence type="ECO:0000256" key="1">
    <source>
        <dbReference type="ARBA" id="ARBA00004123"/>
    </source>
</evidence>
<dbReference type="InterPro" id="IPR038096">
    <property type="entry name" value="TEA/ATTS_sf"/>
</dbReference>
<evidence type="ECO:0000256" key="5">
    <source>
        <dbReference type="ARBA" id="ARBA00023242"/>
    </source>
</evidence>
<reference evidence="10" key="2">
    <citation type="submission" date="2020-04" db="EMBL/GenBank/DDBJ databases">
        <authorList>
            <consortium name="NCBI Genome Project"/>
        </authorList>
    </citation>
    <scope>NUCLEOTIDE SEQUENCE</scope>
    <source>
        <strain evidence="10">CBS 342.82</strain>
    </source>
</reference>
<sequence>MHTRSQPYNYHNTSLNDPYGAIDDFDFPTPVHGSLIDQGLNFDYQNFLSPRGPGPSFSTVGAQQQSSLRQTNFLDNQGQGLSLPNTAYSQQQILPFTINDRDQRQPLGSSTNSMGGGIGPTIQNVFYSDLQQNIMAASYHPVPVQSQNRRQTRSSRQSRRAAASASDTIQVGRSSSAEKDDEVLECPRASRQELRKLPLPDLNDKLLLKIAAIGLRRRLYQTSGYNNYRGKQGNATAAQPSPWAEYLESAFIEALVFHEPSARAKQTLNGGQHGRNELVARYIFSVTGEWRSRKMVSSHLQVLKCWVDGIKKGSQKDSLALSCIIKDTSGQREWREVIQELLMVVGYYSGQQEHLRNQILNPPSKNPLPNRGPEITPMIGVMAPEAFQLTMTAGDSHIPQTLHTFTETVTHPQQQYTGTKDWYTLTEQFRELGVLQEQRSLNCDVVMVHASIGRPQFDWRTFASPRLFASGGLRCVSNHLKAGTELAALTTIYHAHSPIAFFETKCTMQTSDQGKVTAEIPICAPTYWPDFLSSQPAVVGKEAKTSHYDNDGFSDLTGGTGNYTMTQEIDTVTNGERTRVMVVHYKFGSFKPMDKAKDGEKIYKFEGETRWRQVYISDPDECDNGKSLANPTLETPRQPGDTWVNNYAGYDMQTPVSAVSSETWTTPSSASDVKKDPYFSTPSSSASATELCIDPRLSDQSITTFVDSVPSDVFNTNFDTPTIHMAGFAQQHSSMITPTMTEHEQFSYPMLDVNGLITYQYNPMGAPFQQQQDIIHSSPSRVQHSPAHFTGSFGQ</sequence>
<comment type="similarity">
    <text evidence="2">Belongs to the TEC1 family.</text>
</comment>
<name>A0A6J3MC88_9PEZI</name>
<keyword evidence="5" id="KW-0539">Nucleus</keyword>